<comment type="caution">
    <text evidence="3">The sequence shown here is derived from an EMBL/GenBank/DDBJ whole genome shotgun (WGS) entry which is preliminary data.</text>
</comment>
<evidence type="ECO:0000313" key="4">
    <source>
        <dbReference type="Proteomes" id="UP000177876"/>
    </source>
</evidence>
<organism evidence="3 4">
    <name type="scientific">Candidatus Solincola sediminis</name>
    <dbReference type="NCBI Taxonomy" id="1797199"/>
    <lineage>
        <taxon>Bacteria</taxon>
        <taxon>Bacillati</taxon>
        <taxon>Actinomycetota</taxon>
        <taxon>Candidatus Geothermincolia</taxon>
        <taxon>Candidatus Geothermincolales</taxon>
        <taxon>Candidatus Geothermincolaceae</taxon>
        <taxon>Candidatus Solincola</taxon>
    </lineage>
</organism>
<feature type="domain" description="Terminase large subunit gp17-like C-terminal" evidence="2">
    <location>
        <begin position="19"/>
        <end position="161"/>
    </location>
</feature>
<dbReference type="AlphaFoldDB" id="A0A1F2WNL2"/>
<evidence type="ECO:0000259" key="2">
    <source>
        <dbReference type="Pfam" id="PF17289"/>
    </source>
</evidence>
<dbReference type="InterPro" id="IPR006517">
    <property type="entry name" value="Phage_terminase_lsu-like_C"/>
</dbReference>
<evidence type="ECO:0000313" key="3">
    <source>
        <dbReference type="EMBL" id="OFW58435.1"/>
    </source>
</evidence>
<dbReference type="InterPro" id="IPR035421">
    <property type="entry name" value="Terminase_6C"/>
</dbReference>
<dbReference type="NCBIfam" id="TIGR01630">
    <property type="entry name" value="psiM2_ORF9"/>
    <property type="match status" value="1"/>
</dbReference>
<reference evidence="3 4" key="1">
    <citation type="journal article" date="2016" name="Nat. Commun.">
        <title>Thousands of microbial genomes shed light on interconnected biogeochemical processes in an aquifer system.</title>
        <authorList>
            <person name="Anantharaman K."/>
            <person name="Brown C.T."/>
            <person name="Hug L.A."/>
            <person name="Sharon I."/>
            <person name="Castelle C.J."/>
            <person name="Probst A.J."/>
            <person name="Thomas B.C."/>
            <person name="Singh A."/>
            <person name="Wilkins M.J."/>
            <person name="Karaoz U."/>
            <person name="Brodie E.L."/>
            <person name="Williams K.H."/>
            <person name="Hubbard S.S."/>
            <person name="Banfield J.F."/>
        </authorList>
    </citation>
    <scope>NUCLEOTIDE SEQUENCE [LARGE SCALE GENOMIC DNA]</scope>
</reference>
<dbReference type="Pfam" id="PF17289">
    <property type="entry name" value="Terminase_6C"/>
    <property type="match status" value="1"/>
</dbReference>
<dbReference type="Proteomes" id="UP000177876">
    <property type="component" value="Unassembled WGS sequence"/>
</dbReference>
<accession>A0A1F2WNL2</accession>
<protein>
    <recommendedName>
        <fullName evidence="2">Terminase large subunit gp17-like C-terminal domain-containing protein</fullName>
    </recommendedName>
</protein>
<evidence type="ECO:0000256" key="1">
    <source>
        <dbReference type="ARBA" id="ARBA00022612"/>
    </source>
</evidence>
<dbReference type="Gene3D" id="3.30.420.240">
    <property type="match status" value="1"/>
</dbReference>
<gene>
    <name evidence="3" type="ORF">A2Y75_01620</name>
</gene>
<proteinExistence type="predicted"/>
<sequence>MLLPKYMRKYISSDFAVTDASAGRDPDYTEHAVVGIGSDDVAYVVDWWSGQKTADVWIEALIDLVDKHKPDCWFGESGVIRRAVEPLMTRMVQDRRVWFRQEWVTSVADKTVRARSLQAWSSMGKVVFPRTTWADRVIDQLVAFPQGNHDDAVDALSLLFMAIDMAHPAVVPSSEQKTLDRYRLRQTQDQGHSAWRTK</sequence>
<keyword evidence="1" id="KW-1188">Viral release from host cell</keyword>
<dbReference type="STRING" id="1797197.A2Y75_01620"/>
<dbReference type="EMBL" id="MELK01000023">
    <property type="protein sequence ID" value="OFW58435.1"/>
    <property type="molecule type" value="Genomic_DNA"/>
</dbReference>
<name>A0A1F2WNL2_9ACTN</name>